<dbReference type="SUPFAM" id="SSF56349">
    <property type="entry name" value="DNA breaking-rejoining enzymes"/>
    <property type="match status" value="1"/>
</dbReference>
<evidence type="ECO:0000313" key="5">
    <source>
        <dbReference type="EMBL" id="EHK73510.1"/>
    </source>
</evidence>
<dbReference type="GO" id="GO:0003677">
    <property type="term" value="F:DNA binding"/>
    <property type="evidence" value="ECO:0007669"/>
    <property type="project" value="UniProtKB-UniRule"/>
</dbReference>
<dbReference type="PROSITE" id="PS51900">
    <property type="entry name" value="CB"/>
    <property type="match status" value="1"/>
</dbReference>
<feature type="domain" description="Core-binding (CB)" evidence="4">
    <location>
        <begin position="4"/>
        <end position="85"/>
    </location>
</feature>
<dbReference type="InterPro" id="IPR011010">
    <property type="entry name" value="DNA_brk_join_enz"/>
</dbReference>
<evidence type="ECO:0000313" key="6">
    <source>
        <dbReference type="Proteomes" id="UP000004038"/>
    </source>
</evidence>
<organism evidence="5 6">
    <name type="scientific">Sinorhizobium meliloti CCNWSX0020</name>
    <dbReference type="NCBI Taxonomy" id="1107881"/>
    <lineage>
        <taxon>Bacteria</taxon>
        <taxon>Pseudomonadati</taxon>
        <taxon>Pseudomonadota</taxon>
        <taxon>Alphaproteobacteria</taxon>
        <taxon>Hyphomicrobiales</taxon>
        <taxon>Rhizobiaceae</taxon>
        <taxon>Sinorhizobium/Ensifer group</taxon>
        <taxon>Sinorhizobium</taxon>
    </lineage>
</organism>
<dbReference type="InterPro" id="IPR010998">
    <property type="entry name" value="Integrase_recombinase_N"/>
</dbReference>
<dbReference type="Gene3D" id="1.10.150.130">
    <property type="match status" value="1"/>
</dbReference>
<keyword evidence="2 3" id="KW-0238">DNA-binding</keyword>
<evidence type="ECO:0000256" key="1">
    <source>
        <dbReference type="ARBA" id="ARBA00022908"/>
    </source>
</evidence>
<dbReference type="InterPro" id="IPR004107">
    <property type="entry name" value="Integrase_SAM-like_N"/>
</dbReference>
<keyword evidence="1" id="KW-0229">DNA integration</keyword>
<gene>
    <name evidence="5" type="ORF">SM0020_33538</name>
</gene>
<evidence type="ECO:0000256" key="3">
    <source>
        <dbReference type="PROSITE-ProRule" id="PRU01248"/>
    </source>
</evidence>
<dbReference type="GO" id="GO:0015074">
    <property type="term" value="P:DNA integration"/>
    <property type="evidence" value="ECO:0007669"/>
    <property type="project" value="UniProtKB-KW"/>
</dbReference>
<dbReference type="EMBL" id="AGVV01000136">
    <property type="protein sequence ID" value="EHK73510.1"/>
    <property type="molecule type" value="Genomic_DNA"/>
</dbReference>
<dbReference type="InterPro" id="IPR044068">
    <property type="entry name" value="CB"/>
</dbReference>
<dbReference type="AlphaFoldDB" id="H0GAZ5"/>
<evidence type="ECO:0000256" key="2">
    <source>
        <dbReference type="ARBA" id="ARBA00023125"/>
    </source>
</evidence>
<feature type="non-terminal residue" evidence="5">
    <location>
        <position position="113"/>
    </location>
</feature>
<protein>
    <submittedName>
        <fullName evidence="5">Integrase/recombinase</fullName>
    </submittedName>
</protein>
<reference evidence="5 6" key="1">
    <citation type="journal article" date="2012" name="J. Bacteriol.">
        <title>Draft Genome Sequence of Sinorhizobium meliloti CCNWSX0020, a Nitrogen-Fixing Symbiont with Copper Tolerance Capability Isolated from Lead-Zinc Mine Tailings.</title>
        <authorList>
            <person name="Li Z."/>
            <person name="Ma Z."/>
            <person name="Hao X."/>
            <person name="Wei G."/>
        </authorList>
    </citation>
    <scope>NUCLEOTIDE SEQUENCE [LARGE SCALE GENOMIC DNA]</scope>
    <source>
        <strain evidence="5 6">CCNWSX0020</strain>
    </source>
</reference>
<sequence>MKVASPYPLLDDYQSWLRVHRGLSERTIARHLRQLHKLLPELGTATFDYNAARIREVVREWRDRTGPADLRTITSALRSYLRFLAGVGLCRPNLDHAIPPVLQWRLSSMPGTV</sequence>
<dbReference type="Proteomes" id="UP000004038">
    <property type="component" value="Unassembled WGS sequence"/>
</dbReference>
<dbReference type="Pfam" id="PF02899">
    <property type="entry name" value="Phage_int_SAM_1"/>
    <property type="match status" value="1"/>
</dbReference>
<evidence type="ECO:0000259" key="4">
    <source>
        <dbReference type="PROSITE" id="PS51900"/>
    </source>
</evidence>
<proteinExistence type="predicted"/>
<name>H0GAZ5_RHIML</name>
<accession>H0GAZ5</accession>